<dbReference type="EMBL" id="HBKQ01035727">
    <property type="protein sequence ID" value="CAE2256795.1"/>
    <property type="molecule type" value="Transcribed_RNA"/>
</dbReference>
<feature type="region of interest" description="Disordered" evidence="1">
    <location>
        <begin position="30"/>
        <end position="52"/>
    </location>
</feature>
<accession>A0A7S4JAD9</accession>
<dbReference type="InterPro" id="IPR038678">
    <property type="entry name" value="Spondin_N_sf"/>
</dbReference>
<feature type="chain" id="PRO_5030757086" description="Spondin domain-containing protein" evidence="2">
    <location>
        <begin position="24"/>
        <end position="247"/>
    </location>
</feature>
<proteinExistence type="predicted"/>
<sequence length="247" mass="26150">MRFTKMILAAAVLPSCGALFVSAEHMNRNVRGRSAGSSKGKTRGSGGKHKSGSMATMKLKVTNLTYQQIFSDFFVMVHNKHATPLYTMGAPASESLAELAEDGSPQGLVDSYQKEIGDGVLSVKPAVGPVPPGSSTIIEFEVDKDFPLVTIASMAVVTNDCFVAVNGVALIPGDVDVYPGLDSGTEKNTEDCAHIPGPPCGNSGARVTEGAEGFVHIHRGFHGIGSELSAVGYDWRNPMMRVEVMDY</sequence>
<evidence type="ECO:0000256" key="1">
    <source>
        <dbReference type="SAM" id="MobiDB-lite"/>
    </source>
</evidence>
<dbReference type="InterPro" id="IPR009465">
    <property type="entry name" value="Spondin_N"/>
</dbReference>
<name>A0A7S4JAD9_9STRA</name>
<dbReference type="NCBIfam" id="NF038123">
    <property type="entry name" value="NF038123_dom"/>
    <property type="match status" value="1"/>
</dbReference>
<feature type="domain" description="Spondin" evidence="3">
    <location>
        <begin position="67"/>
        <end position="170"/>
    </location>
</feature>
<keyword evidence="2" id="KW-0732">Signal</keyword>
<dbReference type="Gene3D" id="2.60.40.2130">
    <property type="entry name" value="F-spondin domain"/>
    <property type="match status" value="1"/>
</dbReference>
<reference evidence="4" key="1">
    <citation type="submission" date="2021-01" db="EMBL/GenBank/DDBJ databases">
        <authorList>
            <person name="Corre E."/>
            <person name="Pelletier E."/>
            <person name="Niang G."/>
            <person name="Scheremetjew M."/>
            <person name="Finn R."/>
            <person name="Kale V."/>
            <person name="Holt S."/>
            <person name="Cochrane G."/>
            <person name="Meng A."/>
            <person name="Brown T."/>
            <person name="Cohen L."/>
        </authorList>
    </citation>
    <scope>NUCLEOTIDE SEQUENCE</scope>
    <source>
        <strain evidence="4">Isolate 1302-5</strain>
    </source>
</reference>
<evidence type="ECO:0000259" key="3">
    <source>
        <dbReference type="Pfam" id="PF06468"/>
    </source>
</evidence>
<organism evidence="4">
    <name type="scientific">Odontella aurita</name>
    <dbReference type="NCBI Taxonomy" id="265563"/>
    <lineage>
        <taxon>Eukaryota</taxon>
        <taxon>Sar</taxon>
        <taxon>Stramenopiles</taxon>
        <taxon>Ochrophyta</taxon>
        <taxon>Bacillariophyta</taxon>
        <taxon>Mediophyceae</taxon>
        <taxon>Biddulphiophycidae</taxon>
        <taxon>Eupodiscales</taxon>
        <taxon>Odontellaceae</taxon>
        <taxon>Odontella</taxon>
    </lineage>
</organism>
<feature type="signal peptide" evidence="2">
    <location>
        <begin position="1"/>
        <end position="23"/>
    </location>
</feature>
<evidence type="ECO:0000256" key="2">
    <source>
        <dbReference type="SAM" id="SignalP"/>
    </source>
</evidence>
<protein>
    <recommendedName>
        <fullName evidence="3">Spondin domain-containing protein</fullName>
    </recommendedName>
</protein>
<gene>
    <name evidence="4" type="ORF">OAUR00152_LOCUS24545</name>
</gene>
<dbReference type="Pfam" id="PF06468">
    <property type="entry name" value="Spond_N"/>
    <property type="match status" value="1"/>
</dbReference>
<evidence type="ECO:0000313" key="4">
    <source>
        <dbReference type="EMBL" id="CAE2256795.1"/>
    </source>
</evidence>
<feature type="compositionally biased region" description="Basic residues" evidence="1">
    <location>
        <begin position="40"/>
        <end position="51"/>
    </location>
</feature>
<dbReference type="AlphaFoldDB" id="A0A7S4JAD9"/>